<reference evidence="1 2" key="1">
    <citation type="submission" date="2019-02" db="EMBL/GenBank/DDBJ databases">
        <title>Genomic Encyclopedia of Type Strains, Phase IV (KMG-IV): sequencing the most valuable type-strain genomes for metagenomic binning, comparative biology and taxonomic classification.</title>
        <authorList>
            <person name="Goeker M."/>
        </authorList>
    </citation>
    <scope>NUCLEOTIDE SEQUENCE [LARGE SCALE GENOMIC DNA]</scope>
    <source>
        <strain evidence="1 2">DSM 45622</strain>
    </source>
</reference>
<sequence length="160" mass="17061">MSSIKTIPSEKTVRDALTGLLFRNCDLVLGGQVVHSATELATTAEYVDGIGTAAIIVADLSFSAYAGAAIGLVPKGGADDCIDEKQLFPNVKENFDEVLNVLASMFNNPGQPAVRLHKTYGLRELPPNDTLQMSRQTGRRLDLVVDIQGYGKGGISIVLI</sequence>
<organism evidence="1 2">
    <name type="scientific">Motilibacter rhizosphaerae</name>
    <dbReference type="NCBI Taxonomy" id="598652"/>
    <lineage>
        <taxon>Bacteria</taxon>
        <taxon>Bacillati</taxon>
        <taxon>Actinomycetota</taxon>
        <taxon>Actinomycetes</taxon>
        <taxon>Motilibacterales</taxon>
        <taxon>Motilibacteraceae</taxon>
        <taxon>Motilibacter</taxon>
    </lineage>
</organism>
<name>A0A4Q7NVU0_9ACTN</name>
<evidence type="ECO:0000313" key="1">
    <source>
        <dbReference type="EMBL" id="RZS91393.1"/>
    </source>
</evidence>
<dbReference type="OrthoDB" id="5244255at2"/>
<comment type="caution">
    <text evidence="1">The sequence shown here is derived from an EMBL/GenBank/DDBJ whole genome shotgun (WGS) entry which is preliminary data.</text>
</comment>
<dbReference type="EMBL" id="SGXD01000001">
    <property type="protein sequence ID" value="RZS91393.1"/>
    <property type="molecule type" value="Genomic_DNA"/>
</dbReference>
<proteinExistence type="predicted"/>
<keyword evidence="2" id="KW-1185">Reference proteome</keyword>
<dbReference type="AlphaFoldDB" id="A0A4Q7NVU0"/>
<evidence type="ECO:0000313" key="2">
    <source>
        <dbReference type="Proteomes" id="UP000293638"/>
    </source>
</evidence>
<protein>
    <submittedName>
        <fullName evidence="1">Uncharacterized protein</fullName>
    </submittedName>
</protein>
<accession>A0A4Q7NVU0</accession>
<gene>
    <name evidence="1" type="ORF">EV189_0634</name>
</gene>
<dbReference type="RefSeq" id="WP_130491471.1">
    <property type="nucleotide sequence ID" value="NZ_SGXD01000001.1"/>
</dbReference>
<dbReference type="Proteomes" id="UP000293638">
    <property type="component" value="Unassembled WGS sequence"/>
</dbReference>